<name>A0AB39PT62_9ACTN</name>
<evidence type="ECO:0000256" key="1">
    <source>
        <dbReference type="SAM" id="MobiDB-lite"/>
    </source>
</evidence>
<feature type="region of interest" description="Disordered" evidence="1">
    <location>
        <begin position="1"/>
        <end position="30"/>
    </location>
</feature>
<feature type="compositionally biased region" description="Polar residues" evidence="1">
    <location>
        <begin position="75"/>
        <end position="88"/>
    </location>
</feature>
<protein>
    <submittedName>
        <fullName evidence="2">Uncharacterized protein</fullName>
    </submittedName>
</protein>
<accession>A0AB39PT62</accession>
<dbReference type="RefSeq" id="WP_369167645.1">
    <property type="nucleotide sequence ID" value="NZ_CP163439.1"/>
</dbReference>
<feature type="region of interest" description="Disordered" evidence="1">
    <location>
        <begin position="56"/>
        <end position="88"/>
    </location>
</feature>
<feature type="compositionally biased region" description="Polar residues" evidence="1">
    <location>
        <begin position="1"/>
        <end position="28"/>
    </location>
</feature>
<reference evidence="2" key="1">
    <citation type="submission" date="2024-07" db="EMBL/GenBank/DDBJ databases">
        <authorList>
            <person name="Yu S.T."/>
        </authorList>
    </citation>
    <scope>NUCLEOTIDE SEQUENCE</scope>
    <source>
        <strain evidence="2">R28</strain>
    </source>
</reference>
<organism evidence="2">
    <name type="scientific">Streptomyces sp. R28</name>
    <dbReference type="NCBI Taxonomy" id="3238628"/>
    <lineage>
        <taxon>Bacteria</taxon>
        <taxon>Bacillati</taxon>
        <taxon>Actinomycetota</taxon>
        <taxon>Actinomycetes</taxon>
        <taxon>Kitasatosporales</taxon>
        <taxon>Streptomycetaceae</taxon>
        <taxon>Streptomyces</taxon>
    </lineage>
</organism>
<evidence type="ECO:0000313" key="2">
    <source>
        <dbReference type="EMBL" id="XDQ33126.1"/>
    </source>
</evidence>
<proteinExistence type="predicted"/>
<gene>
    <name evidence="2" type="ORF">AB5J49_07255</name>
</gene>
<dbReference type="AlphaFoldDB" id="A0AB39PT62"/>
<dbReference type="EMBL" id="CP163439">
    <property type="protein sequence ID" value="XDQ33126.1"/>
    <property type="molecule type" value="Genomic_DNA"/>
</dbReference>
<sequence length="88" mass="9532">MAAIRQTQDRQPATERTGSQPASASSVQRRLETALARIKLPRAENSDLARRLETTYGEISRLRGASPRDGHAPKNGQQTVTASEGTTT</sequence>